<keyword evidence="2 5" id="KW-0575">Peroxidase</keyword>
<proteinExistence type="inferred from homology"/>
<dbReference type="PRINTS" id="PR01011">
    <property type="entry name" value="GLUTPROXDASE"/>
</dbReference>
<dbReference type="InterPro" id="IPR029760">
    <property type="entry name" value="GPX_CS"/>
</dbReference>
<dbReference type="InterPro" id="IPR029759">
    <property type="entry name" value="GPX_AS"/>
</dbReference>
<gene>
    <name evidence="7" type="ORF">BGZ99_004940</name>
</gene>
<name>A0A9P6RKV1_9FUNG</name>
<comment type="similarity">
    <text evidence="1 5">Belongs to the glutathione peroxidase family.</text>
</comment>
<dbReference type="PANTHER" id="PTHR11592:SF78">
    <property type="entry name" value="GLUTATHIONE PEROXIDASE"/>
    <property type="match status" value="1"/>
</dbReference>
<dbReference type="SUPFAM" id="SSF52833">
    <property type="entry name" value="Thioredoxin-like"/>
    <property type="match status" value="1"/>
</dbReference>
<dbReference type="Pfam" id="PF00255">
    <property type="entry name" value="GSHPx"/>
    <property type="match status" value="1"/>
</dbReference>
<dbReference type="PROSITE" id="PS00763">
    <property type="entry name" value="GLUTATHIONE_PEROXID_2"/>
    <property type="match status" value="1"/>
</dbReference>
<dbReference type="OrthoDB" id="446890at2759"/>
<evidence type="ECO:0000256" key="5">
    <source>
        <dbReference type="RuleBase" id="RU000499"/>
    </source>
</evidence>
<dbReference type="FunFam" id="3.40.30.10:FF:000010">
    <property type="entry name" value="Glutathione peroxidase"/>
    <property type="match status" value="1"/>
</dbReference>
<comment type="caution">
    <text evidence="7">The sequence shown here is derived from an EMBL/GenBank/DDBJ whole genome shotgun (WGS) entry which is preliminary data.</text>
</comment>
<keyword evidence="3 5" id="KW-0560">Oxidoreductase</keyword>
<dbReference type="GO" id="GO:0140824">
    <property type="term" value="F:thioredoxin-dependent peroxiredoxin activity"/>
    <property type="evidence" value="ECO:0007669"/>
    <property type="project" value="UniProtKB-EC"/>
</dbReference>
<dbReference type="PROSITE" id="PS51355">
    <property type="entry name" value="GLUTATHIONE_PEROXID_3"/>
    <property type="match status" value="1"/>
</dbReference>
<evidence type="ECO:0000313" key="7">
    <source>
        <dbReference type="EMBL" id="KAG0319785.1"/>
    </source>
</evidence>
<evidence type="ECO:0000256" key="1">
    <source>
        <dbReference type="ARBA" id="ARBA00006926"/>
    </source>
</evidence>
<sequence length="244" mass="26819">MLRRQFLSLSSRSIRPRVATSVATRVVPNIPAVFYRVEHNVSASQASRSFSSSSTRAIAATSAVLGATAGAGAGANNFFALKAKDKNHKEVNMSDYADKVILVVNVASKCGFTSQYPELEQLYKDYKDRGLVVIGFPCNQFGNQQNTNNYFMSSLLLAEIQDFCKLNYGVTFPIMDKIDVNGEDEDAVYAFLKSQKSGMMGLTRIKWNFEKFLVGRDGTVFQRYASTTSPSSIAGDIEKLLGPV</sequence>
<dbReference type="PROSITE" id="PS51352">
    <property type="entry name" value="THIOREDOXIN_2"/>
    <property type="match status" value="1"/>
</dbReference>
<dbReference type="InterPro" id="IPR036249">
    <property type="entry name" value="Thioredoxin-like_sf"/>
</dbReference>
<accession>A0A9P6RKV1</accession>
<protein>
    <recommendedName>
        <fullName evidence="5">Glutathione peroxidase</fullName>
    </recommendedName>
</protein>
<evidence type="ECO:0000256" key="3">
    <source>
        <dbReference type="ARBA" id="ARBA00023002"/>
    </source>
</evidence>
<dbReference type="Gene3D" id="3.40.30.10">
    <property type="entry name" value="Glutaredoxin"/>
    <property type="match status" value="1"/>
</dbReference>
<dbReference type="CDD" id="cd00340">
    <property type="entry name" value="GSH_Peroxidase"/>
    <property type="match status" value="1"/>
</dbReference>
<dbReference type="GO" id="GO:0034599">
    <property type="term" value="P:cellular response to oxidative stress"/>
    <property type="evidence" value="ECO:0007669"/>
    <property type="project" value="TreeGrafter"/>
</dbReference>
<evidence type="ECO:0000256" key="4">
    <source>
        <dbReference type="ARBA" id="ARBA00049091"/>
    </source>
</evidence>
<dbReference type="PANTHER" id="PTHR11592">
    <property type="entry name" value="GLUTATHIONE PEROXIDASE"/>
    <property type="match status" value="1"/>
</dbReference>
<dbReference type="EMBL" id="JAAAIP010000310">
    <property type="protein sequence ID" value="KAG0319785.1"/>
    <property type="molecule type" value="Genomic_DNA"/>
</dbReference>
<evidence type="ECO:0000259" key="6">
    <source>
        <dbReference type="PROSITE" id="PS51352"/>
    </source>
</evidence>
<reference evidence="7" key="1">
    <citation type="journal article" date="2020" name="Fungal Divers.">
        <title>Resolving the Mortierellaceae phylogeny through synthesis of multi-gene phylogenetics and phylogenomics.</title>
        <authorList>
            <person name="Vandepol N."/>
            <person name="Liber J."/>
            <person name="Desiro A."/>
            <person name="Na H."/>
            <person name="Kennedy M."/>
            <person name="Barry K."/>
            <person name="Grigoriev I.V."/>
            <person name="Miller A.N."/>
            <person name="O'Donnell K."/>
            <person name="Stajich J.E."/>
            <person name="Bonito G."/>
        </authorList>
    </citation>
    <scope>NUCLEOTIDE SEQUENCE</scope>
    <source>
        <strain evidence="7">REB-010B</strain>
    </source>
</reference>
<evidence type="ECO:0000313" key="8">
    <source>
        <dbReference type="Proteomes" id="UP000738325"/>
    </source>
</evidence>
<dbReference type="InterPro" id="IPR000889">
    <property type="entry name" value="Glutathione_peroxidase"/>
</dbReference>
<comment type="catalytic activity">
    <reaction evidence="4">
        <text>a hydroperoxide + [thioredoxin]-dithiol = an alcohol + [thioredoxin]-disulfide + H2O</text>
        <dbReference type="Rhea" id="RHEA:62620"/>
        <dbReference type="Rhea" id="RHEA-COMP:10698"/>
        <dbReference type="Rhea" id="RHEA-COMP:10700"/>
        <dbReference type="ChEBI" id="CHEBI:15377"/>
        <dbReference type="ChEBI" id="CHEBI:29950"/>
        <dbReference type="ChEBI" id="CHEBI:30879"/>
        <dbReference type="ChEBI" id="CHEBI:35924"/>
        <dbReference type="ChEBI" id="CHEBI:50058"/>
        <dbReference type="EC" id="1.11.1.24"/>
    </reaction>
</comment>
<dbReference type="AlphaFoldDB" id="A0A9P6RKV1"/>
<feature type="domain" description="Thioredoxin" evidence="6">
    <location>
        <begin position="69"/>
        <end position="242"/>
    </location>
</feature>
<dbReference type="InterPro" id="IPR013766">
    <property type="entry name" value="Thioredoxin_domain"/>
</dbReference>
<organism evidence="7 8">
    <name type="scientific">Dissophora globulifera</name>
    <dbReference type="NCBI Taxonomy" id="979702"/>
    <lineage>
        <taxon>Eukaryota</taxon>
        <taxon>Fungi</taxon>
        <taxon>Fungi incertae sedis</taxon>
        <taxon>Mucoromycota</taxon>
        <taxon>Mortierellomycotina</taxon>
        <taxon>Mortierellomycetes</taxon>
        <taxon>Mortierellales</taxon>
        <taxon>Mortierellaceae</taxon>
        <taxon>Dissophora</taxon>
    </lineage>
</organism>
<dbReference type="Proteomes" id="UP000738325">
    <property type="component" value="Unassembled WGS sequence"/>
</dbReference>
<dbReference type="PROSITE" id="PS00460">
    <property type="entry name" value="GLUTATHIONE_PEROXID_1"/>
    <property type="match status" value="1"/>
</dbReference>
<evidence type="ECO:0000256" key="2">
    <source>
        <dbReference type="ARBA" id="ARBA00022559"/>
    </source>
</evidence>
<keyword evidence="8" id="KW-1185">Reference proteome</keyword>